<accession>A0A7I8W8L9</accession>
<name>A0A7I8W8L9_9ANNE</name>
<evidence type="ECO:0000313" key="3">
    <source>
        <dbReference type="Proteomes" id="UP000549394"/>
    </source>
</evidence>
<dbReference type="Pfam" id="PF21672">
    <property type="entry name" value="COMM_HN"/>
    <property type="match status" value="1"/>
</dbReference>
<sequence>MEEELEKSLKKYVALINQFHEGHLTTFVNRIVRELNNQEKFQHDEMLKLQKVFNLSHQELKDLVHAFTSSFKVIAFYGTKPVHLQSCLERLGINSELSLLIAKAWSDNSRQLISEMREKSSNAPRLKDIRWKTGVTASSSSASEQNIGTGLLELKLENSNTAQIEFDKSSLKDFYDQLEKIQGRLDLLQ</sequence>
<dbReference type="PANTHER" id="PTHR12333">
    <property type="entry name" value="COMM DOMAIN CONTAINING PROTEIN 10"/>
    <property type="match status" value="1"/>
</dbReference>
<comment type="caution">
    <text evidence="2">The sequence shown here is derived from an EMBL/GenBank/DDBJ whole genome shotgun (WGS) entry which is preliminary data.</text>
</comment>
<dbReference type="OrthoDB" id="77522at2759"/>
<organism evidence="2 3">
    <name type="scientific">Dimorphilus gyrociliatus</name>
    <dbReference type="NCBI Taxonomy" id="2664684"/>
    <lineage>
        <taxon>Eukaryota</taxon>
        <taxon>Metazoa</taxon>
        <taxon>Spiralia</taxon>
        <taxon>Lophotrochozoa</taxon>
        <taxon>Annelida</taxon>
        <taxon>Polychaeta</taxon>
        <taxon>Polychaeta incertae sedis</taxon>
        <taxon>Dinophilidae</taxon>
        <taxon>Dimorphilus</taxon>
    </lineage>
</organism>
<dbReference type="PROSITE" id="PS51269">
    <property type="entry name" value="COMM"/>
    <property type="match status" value="1"/>
</dbReference>
<dbReference type="PANTHER" id="PTHR12333:SF0">
    <property type="entry name" value="COMM DOMAIN-CONTAINING PROTEIN 10"/>
    <property type="match status" value="1"/>
</dbReference>
<evidence type="ECO:0000259" key="1">
    <source>
        <dbReference type="PROSITE" id="PS51269"/>
    </source>
</evidence>
<evidence type="ECO:0000313" key="2">
    <source>
        <dbReference type="EMBL" id="CAD5124287.1"/>
    </source>
</evidence>
<dbReference type="Pfam" id="PF07258">
    <property type="entry name" value="COMM_domain"/>
    <property type="match status" value="1"/>
</dbReference>
<proteinExistence type="predicted"/>
<feature type="domain" description="COMM" evidence="1">
    <location>
        <begin position="125"/>
        <end position="189"/>
    </location>
</feature>
<keyword evidence="3" id="KW-1185">Reference proteome</keyword>
<dbReference type="InterPro" id="IPR017920">
    <property type="entry name" value="COMM"/>
</dbReference>
<reference evidence="2 3" key="1">
    <citation type="submission" date="2020-08" db="EMBL/GenBank/DDBJ databases">
        <authorList>
            <person name="Hejnol A."/>
        </authorList>
    </citation>
    <scope>NUCLEOTIDE SEQUENCE [LARGE SCALE GENOMIC DNA]</scope>
</reference>
<dbReference type="EMBL" id="CAJFCJ010000020">
    <property type="protein sequence ID" value="CAD5124287.1"/>
    <property type="molecule type" value="Genomic_DNA"/>
</dbReference>
<dbReference type="Proteomes" id="UP000549394">
    <property type="component" value="Unassembled WGS sequence"/>
</dbReference>
<protein>
    <submittedName>
        <fullName evidence="2">DgyrCDS12579</fullName>
    </submittedName>
</protein>
<dbReference type="InterPro" id="IPR037361">
    <property type="entry name" value="COMMD10"/>
</dbReference>
<gene>
    <name evidence="2" type="ORF">DGYR_LOCUS11853</name>
</gene>
<dbReference type="AlphaFoldDB" id="A0A7I8W8L9"/>